<evidence type="ECO:0000313" key="2">
    <source>
        <dbReference type="Proteomes" id="UP000447873"/>
    </source>
</evidence>
<proteinExistence type="predicted"/>
<dbReference type="AlphaFoldDB" id="A0A8H3U5K3"/>
<name>A0A8H3U5K3_VENIN</name>
<evidence type="ECO:0000313" key="1">
    <source>
        <dbReference type="EMBL" id="KAE9963695.1"/>
    </source>
</evidence>
<protein>
    <submittedName>
        <fullName evidence="1">Uncharacterized protein</fullName>
    </submittedName>
</protein>
<sequence length="320" mass="34926">MLPPVAPAVLERNPRFKALYQNLATSRLNSDASTRLIKQQRAQADVEKVTCADLTVARKDAAVASLLQGALSSICQRGSELPPELLETCHIITAQLNGELTPSDLDLLADDIDYFTTNIPTIALAISKQLEHLAITLAKLTTPDGTLQNGTPDISRLPDQATALQESIANQTTSVAMTRMRITELGEQIHGVYRELFEVSVRIIEQTLHGSVARGGKARAEHLASVAKGMELKLQILSHTDPTLTNPHLTTSLKTYLAKLSSLETDLASRHSTAELALKGYETAGKGMSEIASKYVEAIKEGEEIRREIERLEERGRDVD</sequence>
<dbReference type="EMBL" id="WNWS01000794">
    <property type="protein sequence ID" value="KAE9963695.1"/>
    <property type="molecule type" value="Genomic_DNA"/>
</dbReference>
<reference evidence="1 2" key="1">
    <citation type="submission" date="2018-12" db="EMBL/GenBank/DDBJ databases">
        <title>Venturia inaequalis Genome Resource.</title>
        <authorList>
            <person name="Lichtner F.J."/>
        </authorList>
    </citation>
    <scope>NUCLEOTIDE SEQUENCE [LARGE SCALE GENOMIC DNA]</scope>
    <source>
        <strain evidence="1 2">120213</strain>
    </source>
</reference>
<comment type="caution">
    <text evidence="1">The sequence shown here is derived from an EMBL/GenBank/DDBJ whole genome shotgun (WGS) entry which is preliminary data.</text>
</comment>
<accession>A0A8H3U5K3</accession>
<gene>
    <name evidence="1" type="ORF">EG328_011119</name>
</gene>
<dbReference type="Proteomes" id="UP000447873">
    <property type="component" value="Unassembled WGS sequence"/>
</dbReference>
<organism evidence="1 2">
    <name type="scientific">Venturia inaequalis</name>
    <name type="common">Apple scab fungus</name>
    <dbReference type="NCBI Taxonomy" id="5025"/>
    <lineage>
        <taxon>Eukaryota</taxon>
        <taxon>Fungi</taxon>
        <taxon>Dikarya</taxon>
        <taxon>Ascomycota</taxon>
        <taxon>Pezizomycotina</taxon>
        <taxon>Dothideomycetes</taxon>
        <taxon>Pleosporomycetidae</taxon>
        <taxon>Venturiales</taxon>
        <taxon>Venturiaceae</taxon>
        <taxon>Venturia</taxon>
    </lineage>
</organism>